<name>S3K2D6_TREMA</name>
<dbReference type="GO" id="GO:0006002">
    <property type="term" value="P:fructose 6-phosphate metabolic process"/>
    <property type="evidence" value="ECO:0007669"/>
    <property type="project" value="InterPro"/>
</dbReference>
<evidence type="ECO:0000256" key="1">
    <source>
        <dbReference type="ARBA" id="ARBA00001946"/>
    </source>
</evidence>
<dbReference type="AlphaFoldDB" id="S3K2D6"/>
<dbReference type="GO" id="GO:0070095">
    <property type="term" value="F:fructose-6-phosphate binding"/>
    <property type="evidence" value="ECO:0007669"/>
    <property type="project" value="TreeGrafter"/>
</dbReference>
<dbReference type="PANTHER" id="PTHR13697:SF52">
    <property type="entry name" value="ATP-DEPENDENT 6-PHOSPHOFRUCTOKINASE 3"/>
    <property type="match status" value="1"/>
</dbReference>
<dbReference type="GO" id="GO:0005945">
    <property type="term" value="C:6-phosphofructokinase complex"/>
    <property type="evidence" value="ECO:0007669"/>
    <property type="project" value="TreeGrafter"/>
</dbReference>
<keyword evidence="4 10" id="KW-0963">Cytoplasm</keyword>
<keyword evidence="10" id="KW-0067">ATP-binding</keyword>
<dbReference type="GO" id="GO:0042802">
    <property type="term" value="F:identical protein binding"/>
    <property type="evidence" value="ECO:0007669"/>
    <property type="project" value="TreeGrafter"/>
</dbReference>
<keyword evidence="7 10" id="KW-0418">Kinase</keyword>
<evidence type="ECO:0000256" key="10">
    <source>
        <dbReference type="HAMAP-Rule" id="MF_01976"/>
    </source>
</evidence>
<dbReference type="EMBL" id="ATFF01000006">
    <property type="protein sequence ID" value="EPF31640.1"/>
    <property type="molecule type" value="Genomic_DNA"/>
</dbReference>
<feature type="binding site" evidence="10">
    <location>
        <position position="30"/>
    </location>
    <ligand>
        <name>ATP</name>
        <dbReference type="ChEBI" id="CHEBI:30616"/>
    </ligand>
</feature>
<feature type="binding site" evidence="10">
    <location>
        <position position="293"/>
    </location>
    <ligand>
        <name>substrate</name>
        <note>ligand shared between dimeric partners</note>
    </ligand>
</feature>
<dbReference type="GO" id="GO:0047334">
    <property type="term" value="F:diphosphate-fructose-6-phosphate 1-phosphotransferase activity"/>
    <property type="evidence" value="ECO:0007669"/>
    <property type="project" value="InterPro"/>
</dbReference>
<dbReference type="GO" id="GO:0030388">
    <property type="term" value="P:fructose 1,6-bisphosphate metabolic process"/>
    <property type="evidence" value="ECO:0007669"/>
    <property type="project" value="TreeGrafter"/>
</dbReference>
<dbReference type="InterPro" id="IPR012829">
    <property type="entry name" value="Phosphofructokinase_III"/>
</dbReference>
<comment type="subcellular location">
    <subcellularLocation>
        <location evidence="2 10">Cytoplasm</location>
    </subcellularLocation>
</comment>
<feature type="binding site" evidence="10">
    <location>
        <position position="131"/>
    </location>
    <ligand>
        <name>Mg(2+)</name>
        <dbReference type="ChEBI" id="CHEBI:18420"/>
        <note>catalytic</note>
    </ligand>
</feature>
<evidence type="ECO:0000256" key="8">
    <source>
        <dbReference type="ARBA" id="ARBA00022842"/>
    </source>
</evidence>
<feature type="binding site" evidence="10">
    <location>
        <begin position="130"/>
        <end position="133"/>
    </location>
    <ligand>
        <name>ATP</name>
        <dbReference type="ChEBI" id="CHEBI:30616"/>
    </ligand>
</feature>
<dbReference type="PATRIC" id="fig|1125699.3.peg.2013"/>
<dbReference type="Pfam" id="PF00365">
    <property type="entry name" value="PFK"/>
    <property type="match status" value="1"/>
</dbReference>
<feature type="binding site" description="in other chain" evidence="10">
    <location>
        <begin position="197"/>
        <end position="199"/>
    </location>
    <ligand>
        <name>substrate</name>
        <note>ligand shared between dimeric partners</note>
    </ligand>
</feature>
<comment type="pathway">
    <text evidence="3 10">Carbohydrate degradation; glycolysis; D-glyceraldehyde 3-phosphate and glycerone phosphate from D-glucose: step 3/4.</text>
</comment>
<dbReference type="InterPro" id="IPR035966">
    <property type="entry name" value="PKF_sf"/>
</dbReference>
<dbReference type="InterPro" id="IPR012003">
    <property type="entry name" value="ATP_PFK_prok-type"/>
</dbReference>
<evidence type="ECO:0000259" key="11">
    <source>
        <dbReference type="Pfam" id="PF00365"/>
    </source>
</evidence>
<dbReference type="HAMAP" id="MF_01976">
    <property type="entry name" value="Phosphofructokinase_III"/>
    <property type="match status" value="1"/>
</dbReference>
<feature type="domain" description="Phosphofructokinase" evidence="11">
    <location>
        <begin position="23"/>
        <end position="324"/>
    </location>
</feature>
<feature type="binding site" description="in other chain" evidence="10">
    <location>
        <position position="250"/>
    </location>
    <ligand>
        <name>substrate</name>
        <note>ligand shared between dimeric partners</note>
    </ligand>
</feature>
<feature type="binding site" evidence="10">
    <location>
        <position position="190"/>
    </location>
    <ligand>
        <name>substrate</name>
        <note>ligand shared between dimeric partners</note>
    </ligand>
</feature>
<dbReference type="GO" id="GO:0016208">
    <property type="term" value="F:AMP binding"/>
    <property type="evidence" value="ECO:0007669"/>
    <property type="project" value="TreeGrafter"/>
</dbReference>
<dbReference type="eggNOG" id="COG0205">
    <property type="taxonomic scope" value="Bacteria"/>
</dbReference>
<dbReference type="GO" id="GO:0048029">
    <property type="term" value="F:monosaccharide binding"/>
    <property type="evidence" value="ECO:0007669"/>
    <property type="project" value="TreeGrafter"/>
</dbReference>
<comment type="caution">
    <text evidence="12">The sequence shown here is derived from an EMBL/GenBank/DDBJ whole genome shotgun (WGS) entry which is preliminary data.</text>
</comment>
<sequence>MRLRERGLRYILYRMKKAAVKTFGILTSGGDAPGLNAAIRGVARTAIEKYGMRVIGIKNGYRGLMQGDCFELGPDDVSGILTRGGTILGTSREKPFKNAERDPATGLTAVESIKRTYKTLGLDALVVIGGNGTNTTGALLYEEGLNVIGLPKTIDNDLVGTDITFGFHTAVSVATEAIDRLHSTAHSHNRIMIIEVMGHKAGWLALYAGVAGGGDVILIPEIPYKIQTIAKHLQKRKEAGKNFSIVVVAEGALSKTEDDMNKKDFKQNRKTMPRSIAYRVADELEDATGLESRVTVLGYVQRGGTPSAYDRLLATQFGVQAAYMLARGEFGRMAAIVNGKLSSVPLKKVAGKIKAVPMDDSVLLCGKDAGTCFGD</sequence>
<organism evidence="12 13">
    <name type="scientific">Treponema maltophilum ATCC 51939</name>
    <dbReference type="NCBI Taxonomy" id="1125699"/>
    <lineage>
        <taxon>Bacteria</taxon>
        <taxon>Pseudomonadati</taxon>
        <taxon>Spirochaetota</taxon>
        <taxon>Spirochaetia</taxon>
        <taxon>Spirochaetales</taxon>
        <taxon>Treponemataceae</taxon>
        <taxon>Treponema</taxon>
    </lineage>
</organism>
<comment type="catalytic activity">
    <reaction evidence="10">
        <text>beta-D-fructose 6-phosphate + ATP = beta-D-fructose 1,6-bisphosphate + ADP + H(+)</text>
        <dbReference type="Rhea" id="RHEA:16109"/>
        <dbReference type="ChEBI" id="CHEBI:15378"/>
        <dbReference type="ChEBI" id="CHEBI:30616"/>
        <dbReference type="ChEBI" id="CHEBI:32966"/>
        <dbReference type="ChEBI" id="CHEBI:57634"/>
        <dbReference type="ChEBI" id="CHEBI:456216"/>
        <dbReference type="EC" id="2.7.1.11"/>
    </reaction>
</comment>
<comment type="similarity">
    <text evidence="10">Belongs to the phosphofructokinase type A (PFKA) family. Mixed-substrate PFK group III subfamily.</text>
</comment>
<dbReference type="PRINTS" id="PR00476">
    <property type="entry name" value="PHFRCTKINASE"/>
</dbReference>
<dbReference type="Proteomes" id="UP000014541">
    <property type="component" value="Unassembled WGS sequence"/>
</dbReference>
<feature type="active site" description="Proton acceptor" evidence="10">
    <location>
        <position position="155"/>
    </location>
</feature>
<dbReference type="Gene3D" id="3.40.50.460">
    <property type="entry name" value="Phosphofructokinase domain"/>
    <property type="match status" value="1"/>
</dbReference>
<keyword evidence="10" id="KW-0547">Nucleotide-binding</keyword>
<feature type="site" description="Important for substrate specificity; cannot use PPi as phosphoryl donor" evidence="10">
    <location>
        <position position="132"/>
    </location>
</feature>
<proteinExistence type="inferred from homology"/>
<feature type="binding site" description="in other chain" evidence="10">
    <location>
        <begin position="299"/>
        <end position="302"/>
    </location>
    <ligand>
        <name>substrate</name>
        <note>ligand shared between dimeric partners</note>
    </ligand>
</feature>
<dbReference type="GO" id="GO:0046872">
    <property type="term" value="F:metal ion binding"/>
    <property type="evidence" value="ECO:0007669"/>
    <property type="project" value="UniProtKB-KW"/>
</dbReference>
<feature type="binding site" description="in other chain" evidence="10">
    <location>
        <begin position="153"/>
        <end position="155"/>
    </location>
    <ligand>
        <name>substrate</name>
        <note>ligand shared between dimeric partners</note>
    </ligand>
</feature>
<dbReference type="PANTHER" id="PTHR13697">
    <property type="entry name" value="PHOSPHOFRUCTOKINASE"/>
    <property type="match status" value="1"/>
</dbReference>
<dbReference type="GO" id="GO:0005524">
    <property type="term" value="F:ATP binding"/>
    <property type="evidence" value="ECO:0007669"/>
    <property type="project" value="UniProtKB-KW"/>
</dbReference>
<reference evidence="12 13" key="1">
    <citation type="submission" date="2013-04" db="EMBL/GenBank/DDBJ databases">
        <title>The Genome Sequence of Treponema maltophilum ATCC 51939.</title>
        <authorList>
            <consortium name="The Broad Institute Genomics Platform"/>
            <person name="Earl A."/>
            <person name="Ward D."/>
            <person name="Feldgarden M."/>
            <person name="Gevers D."/>
            <person name="Leonetti C."/>
            <person name="Blanton J.M."/>
            <person name="Dewhirst F.E."/>
            <person name="Izard J."/>
            <person name="Walker B."/>
            <person name="Young S."/>
            <person name="Zeng Q."/>
            <person name="Gargeya S."/>
            <person name="Fitzgerald M."/>
            <person name="Haas B."/>
            <person name="Abouelleil A."/>
            <person name="Allen A.W."/>
            <person name="Alvarado L."/>
            <person name="Arachchi H.M."/>
            <person name="Berlin A.M."/>
            <person name="Chapman S.B."/>
            <person name="Gainer-Dewar J."/>
            <person name="Goldberg J."/>
            <person name="Griggs A."/>
            <person name="Gujja S."/>
            <person name="Hansen M."/>
            <person name="Howarth C."/>
            <person name="Imamovic A."/>
            <person name="Ireland A."/>
            <person name="Larimer J."/>
            <person name="McCowan C."/>
            <person name="Murphy C."/>
            <person name="Pearson M."/>
            <person name="Poon T.W."/>
            <person name="Priest M."/>
            <person name="Roberts A."/>
            <person name="Saif S."/>
            <person name="Shea T."/>
            <person name="Sisk P."/>
            <person name="Sykes S."/>
            <person name="Wortman J."/>
            <person name="Nusbaum C."/>
            <person name="Birren B."/>
        </authorList>
    </citation>
    <scope>NUCLEOTIDE SEQUENCE [LARGE SCALE GENOMIC DNA]</scope>
    <source>
        <strain evidence="12 13">ATCC 51939</strain>
    </source>
</reference>
<comment type="caution">
    <text evidence="10">Lacks conserved residue(s) required for the propagation of feature annotation.</text>
</comment>
<evidence type="ECO:0000256" key="3">
    <source>
        <dbReference type="ARBA" id="ARBA00004679"/>
    </source>
</evidence>
<keyword evidence="13" id="KW-1185">Reference proteome</keyword>
<evidence type="ECO:0000313" key="13">
    <source>
        <dbReference type="Proteomes" id="UP000014541"/>
    </source>
</evidence>
<dbReference type="InterPro" id="IPR022953">
    <property type="entry name" value="ATP_PFK"/>
</dbReference>
<keyword evidence="8 10" id="KW-0460">Magnesium</keyword>
<dbReference type="NCBIfam" id="NF002872">
    <property type="entry name" value="PRK03202.1"/>
    <property type="match status" value="1"/>
</dbReference>
<evidence type="ECO:0000256" key="2">
    <source>
        <dbReference type="ARBA" id="ARBA00004496"/>
    </source>
</evidence>
<dbReference type="InterPro" id="IPR000023">
    <property type="entry name" value="Phosphofructokinase_dom"/>
</dbReference>
<feature type="binding site" evidence="10">
    <location>
        <begin position="92"/>
        <end position="93"/>
    </location>
    <ligand>
        <name>ATP</name>
        <dbReference type="ChEBI" id="CHEBI:30616"/>
    </ligand>
</feature>
<evidence type="ECO:0000256" key="6">
    <source>
        <dbReference type="ARBA" id="ARBA00022723"/>
    </source>
</evidence>
<evidence type="ECO:0000256" key="7">
    <source>
        <dbReference type="ARBA" id="ARBA00022777"/>
    </source>
</evidence>
<dbReference type="Gene3D" id="3.40.50.450">
    <property type="match status" value="1"/>
</dbReference>
<comment type="subunit">
    <text evidence="10">Homodimer or homotetramer.</text>
</comment>
<dbReference type="GO" id="GO:0003872">
    <property type="term" value="F:6-phosphofructokinase activity"/>
    <property type="evidence" value="ECO:0007669"/>
    <property type="project" value="UniProtKB-UniRule"/>
</dbReference>
<keyword evidence="5 10" id="KW-0808">Transferase</keyword>
<dbReference type="SUPFAM" id="SSF53784">
    <property type="entry name" value="Phosphofructokinase"/>
    <property type="match status" value="1"/>
</dbReference>
<evidence type="ECO:0000256" key="4">
    <source>
        <dbReference type="ARBA" id="ARBA00022490"/>
    </source>
</evidence>
<dbReference type="GO" id="GO:0061621">
    <property type="term" value="P:canonical glycolysis"/>
    <property type="evidence" value="ECO:0007669"/>
    <property type="project" value="TreeGrafter"/>
</dbReference>
<keyword evidence="9 10" id="KW-0324">Glycolysis</keyword>
<accession>S3K2D6</accession>
<comment type="function">
    <text evidence="10">Catalyzes the phosphorylation of D-fructose 6-phosphate to fructose 1,6-bisphosphate by ATP, the first committing step of glycolysis.</text>
</comment>
<protein>
    <recommendedName>
        <fullName evidence="10">ATP-dependent 6-phosphofructokinase</fullName>
        <shortName evidence="10">ATP-PFK</shortName>
        <shortName evidence="10">Phosphofructokinase</shortName>
        <ecNumber evidence="10">2.7.1.11</ecNumber>
    </recommendedName>
    <alternativeName>
        <fullName evidence="10">Phosphohexokinase</fullName>
    </alternativeName>
</protein>
<dbReference type="STRING" id="1125699.HMPREF9194_01991"/>
<evidence type="ECO:0000256" key="5">
    <source>
        <dbReference type="ARBA" id="ARBA00022679"/>
    </source>
</evidence>
<gene>
    <name evidence="10" type="primary">pfkA</name>
    <name evidence="12" type="ORF">HMPREF9194_01991</name>
</gene>
<evidence type="ECO:0000313" key="12">
    <source>
        <dbReference type="EMBL" id="EPF31640.1"/>
    </source>
</evidence>
<dbReference type="HOGENOM" id="CLU_020655_0_0_12"/>
<keyword evidence="6 10" id="KW-0479">Metal-binding</keyword>
<evidence type="ECO:0000256" key="9">
    <source>
        <dbReference type="ARBA" id="ARBA00023152"/>
    </source>
</evidence>
<dbReference type="EC" id="2.7.1.11" evidence="10"/>
<dbReference type="FunFam" id="3.40.50.460:FF:000002">
    <property type="entry name" value="ATP-dependent 6-phosphofructokinase"/>
    <property type="match status" value="1"/>
</dbReference>
<comment type="cofactor">
    <cofactor evidence="1 10">
        <name>Mg(2+)</name>
        <dbReference type="ChEBI" id="CHEBI:18420"/>
    </cofactor>
</comment>
<dbReference type="PIRSF" id="PIRSF000532">
    <property type="entry name" value="ATP_PFK_prok"/>
    <property type="match status" value="1"/>
</dbReference>
<dbReference type="UniPathway" id="UPA00109">
    <property type="reaction ID" value="UER00182"/>
</dbReference>